<comment type="caution">
    <text evidence="1">The sequence shown here is derived from an EMBL/GenBank/DDBJ whole genome shotgun (WGS) entry which is preliminary data.</text>
</comment>
<dbReference type="EMBL" id="JQBM01000001">
    <property type="protein sequence ID" value="KRN47206.1"/>
    <property type="molecule type" value="Genomic_DNA"/>
</dbReference>
<protein>
    <submittedName>
        <fullName evidence="1">Uncharacterized protein</fullName>
    </submittedName>
</protein>
<proteinExistence type="predicted"/>
<sequence>MVQAVRQKIQDWQSTYANDISGNIWIYEENDATPYLQVTDFNNQTTLFKDLQPIQASTFLNDLDQTMQQNFTQNHSDVNLIVIDDFESTSWSADKENVLRKLFTQGATHNVFTIFINSPYAELTRNYRDNFFEIIDFSD</sequence>
<evidence type="ECO:0000313" key="2">
    <source>
        <dbReference type="Proteomes" id="UP000051992"/>
    </source>
</evidence>
<evidence type="ECO:0000313" key="1">
    <source>
        <dbReference type="EMBL" id="KRN47206.1"/>
    </source>
</evidence>
<organism evidence="1 2">
    <name type="scientific">Weissella viridescens</name>
    <name type="common">Lactobacillus viridescens</name>
    <dbReference type="NCBI Taxonomy" id="1629"/>
    <lineage>
        <taxon>Bacteria</taxon>
        <taxon>Bacillati</taxon>
        <taxon>Bacillota</taxon>
        <taxon>Bacilli</taxon>
        <taxon>Lactobacillales</taxon>
        <taxon>Lactobacillaceae</taxon>
        <taxon>Weissella</taxon>
    </lineage>
</organism>
<accession>A0A0R2H6G8</accession>
<reference evidence="1 2" key="1">
    <citation type="journal article" date="2015" name="Genome Announc.">
        <title>Expanding the biotechnology potential of lactobacilli through comparative genomics of 213 strains and associated genera.</title>
        <authorList>
            <person name="Sun Z."/>
            <person name="Harris H.M."/>
            <person name="McCann A."/>
            <person name="Guo C."/>
            <person name="Argimon S."/>
            <person name="Zhang W."/>
            <person name="Yang X."/>
            <person name="Jeffery I.B."/>
            <person name="Cooney J.C."/>
            <person name="Kagawa T.F."/>
            <person name="Liu W."/>
            <person name="Song Y."/>
            <person name="Salvetti E."/>
            <person name="Wrobel A."/>
            <person name="Rasinkangas P."/>
            <person name="Parkhill J."/>
            <person name="Rea M.C."/>
            <person name="O'Sullivan O."/>
            <person name="Ritari J."/>
            <person name="Douillard F.P."/>
            <person name="Paul Ross R."/>
            <person name="Yang R."/>
            <person name="Briner A.E."/>
            <person name="Felis G.E."/>
            <person name="de Vos W.M."/>
            <person name="Barrangou R."/>
            <person name="Klaenhammer T.R."/>
            <person name="Caufield P.W."/>
            <person name="Cui Y."/>
            <person name="Zhang H."/>
            <person name="O'Toole P.W."/>
        </authorList>
    </citation>
    <scope>NUCLEOTIDE SEQUENCE [LARGE SCALE GENOMIC DNA]</scope>
    <source>
        <strain evidence="1 2">DSM 20410</strain>
    </source>
</reference>
<dbReference type="Proteomes" id="UP000051992">
    <property type="component" value="Unassembled WGS sequence"/>
</dbReference>
<dbReference type="AlphaFoldDB" id="A0A0R2H6G8"/>
<keyword evidence="2" id="KW-1185">Reference proteome</keyword>
<gene>
    <name evidence="1" type="ORF">IV50_GL000480</name>
</gene>
<name>A0A0R2H6G8_WEIVI</name>
<dbReference type="PATRIC" id="fig|1629.5.peg.484"/>